<evidence type="ECO:0000313" key="1">
    <source>
        <dbReference type="EMBL" id="AIJ10003.1"/>
    </source>
</evidence>
<dbReference type="GO" id="GO:0004521">
    <property type="term" value="F:RNA endonuclease activity"/>
    <property type="evidence" value="ECO:0007669"/>
    <property type="project" value="InterPro"/>
</dbReference>
<dbReference type="Pfam" id="PF11080">
    <property type="entry name" value="GhoS"/>
    <property type="match status" value="1"/>
</dbReference>
<dbReference type="GeneID" id="33941008"/>
<dbReference type="InterPro" id="IPR038241">
    <property type="entry name" value="GhoS_sf"/>
</dbReference>
<gene>
    <name evidence="1" type="ORF">ETEE_3583</name>
</gene>
<dbReference type="RefSeq" id="WP_034165051.1">
    <property type="nucleotide sequence ID" value="NZ_CP006664.1"/>
</dbReference>
<proteinExistence type="predicted"/>
<protein>
    <submittedName>
        <fullName evidence="1">Uncharacterized protein</fullName>
    </submittedName>
</protein>
<dbReference type="EMBL" id="CP006664">
    <property type="protein sequence ID" value="AIJ10003.1"/>
    <property type="molecule type" value="Genomic_DNA"/>
</dbReference>
<organism evidence="1 2">
    <name type="scientific">Edwardsiella anguillarum ET080813</name>
    <dbReference type="NCBI Taxonomy" id="667120"/>
    <lineage>
        <taxon>Bacteria</taxon>
        <taxon>Pseudomonadati</taxon>
        <taxon>Pseudomonadota</taxon>
        <taxon>Gammaproteobacteria</taxon>
        <taxon>Enterobacterales</taxon>
        <taxon>Hafniaceae</taxon>
        <taxon>Edwardsiella</taxon>
    </lineage>
</organism>
<name>A0A076LU57_9GAMM</name>
<dbReference type="AlphaFoldDB" id="A0A076LU57"/>
<dbReference type="InterPro" id="IPR022597">
    <property type="entry name" value="GhoS"/>
</dbReference>
<accession>A0A076LU57</accession>
<dbReference type="Gene3D" id="3.30.70.2360">
    <property type="match status" value="1"/>
</dbReference>
<dbReference type="Proteomes" id="UP000028681">
    <property type="component" value="Chromosome"/>
</dbReference>
<evidence type="ECO:0000313" key="2">
    <source>
        <dbReference type="Proteomes" id="UP000028681"/>
    </source>
</evidence>
<dbReference type="KEGG" id="ete:ETEE_3583"/>
<reference evidence="1 2" key="1">
    <citation type="journal article" date="2012" name="PLoS ONE">
        <title>Edwardsiella comparative phylogenomics reveal the new intra/inter-species taxonomic relationships, virulence evolution and niche adaptation mechanisms.</title>
        <authorList>
            <person name="Yang M."/>
            <person name="Lv Y."/>
            <person name="Xiao J."/>
            <person name="Wu H."/>
            <person name="Zheng H."/>
            <person name="Liu Q."/>
            <person name="Zhang Y."/>
            <person name="Wang Q."/>
        </authorList>
    </citation>
    <scope>NUCLEOTIDE SEQUENCE [LARGE SCALE GENOMIC DNA]</scope>
    <source>
        <strain evidence="2">080813</strain>
    </source>
</reference>
<sequence>MSQSTVACYIVRFTALPSDDAARTELRHALQHAGFATTVADADGIPHRLATDCYALTSVQEKSDVERLAQALGQQALGQMPQAEALLCDEYFTALRQARATARGHGHNA</sequence>
<dbReference type="HOGENOM" id="CLU_166689_1_0_6"/>